<evidence type="ECO:0000256" key="1">
    <source>
        <dbReference type="ARBA" id="ARBA00022686"/>
    </source>
</evidence>
<dbReference type="InterPro" id="IPR019303">
    <property type="entry name" value="vWA_TerF_C"/>
</dbReference>
<dbReference type="PANTHER" id="PTHR32097">
    <property type="entry name" value="CAMP-BINDING PROTEIN 1-RELATED"/>
    <property type="match status" value="1"/>
</dbReference>
<comment type="caution">
    <text evidence="3">The sequence shown here is derived from an EMBL/GenBank/DDBJ whole genome shotgun (WGS) entry which is preliminary data.</text>
</comment>
<proteinExistence type="predicted"/>
<protein>
    <submittedName>
        <fullName evidence="3">Stress response protein SCP2</fullName>
    </submittedName>
</protein>
<evidence type="ECO:0000259" key="2">
    <source>
        <dbReference type="PROSITE" id="PS50234"/>
    </source>
</evidence>
<dbReference type="PANTHER" id="PTHR32097:SF3">
    <property type="entry name" value="TELLURITE RESISTANCE PROTEIN"/>
    <property type="match status" value="1"/>
</dbReference>
<keyword evidence="1" id="KW-0778">Tellurium resistance</keyword>
<dbReference type="InterPro" id="IPR003325">
    <property type="entry name" value="TerD"/>
</dbReference>
<dbReference type="Pfam" id="PF02342">
    <property type="entry name" value="TerD"/>
    <property type="match status" value="1"/>
</dbReference>
<dbReference type="AlphaFoldDB" id="A0A2T5J2L6"/>
<dbReference type="Gene3D" id="2.60.60.30">
    <property type="entry name" value="sav2460 like domains"/>
    <property type="match status" value="1"/>
</dbReference>
<evidence type="ECO:0000313" key="4">
    <source>
        <dbReference type="Proteomes" id="UP000244223"/>
    </source>
</evidence>
<dbReference type="SUPFAM" id="SSF53300">
    <property type="entry name" value="vWA-like"/>
    <property type="match status" value="1"/>
</dbReference>
<dbReference type="InterPro" id="IPR002035">
    <property type="entry name" value="VWF_A"/>
</dbReference>
<organism evidence="3 4">
    <name type="scientific">Agitococcus lubricus</name>
    <dbReference type="NCBI Taxonomy" id="1077255"/>
    <lineage>
        <taxon>Bacteria</taxon>
        <taxon>Pseudomonadati</taxon>
        <taxon>Pseudomonadota</taxon>
        <taxon>Gammaproteobacteria</taxon>
        <taxon>Moraxellales</taxon>
        <taxon>Moraxellaceae</taxon>
        <taxon>Agitococcus</taxon>
    </lineage>
</organism>
<dbReference type="CDD" id="cd00198">
    <property type="entry name" value="vWFA"/>
    <property type="match status" value="1"/>
</dbReference>
<dbReference type="InterPro" id="IPR036465">
    <property type="entry name" value="vWFA_dom_sf"/>
</dbReference>
<dbReference type="Gene3D" id="3.40.50.410">
    <property type="entry name" value="von Willebrand factor, type A domain"/>
    <property type="match status" value="1"/>
</dbReference>
<gene>
    <name evidence="3" type="ORF">C8N29_102161</name>
</gene>
<dbReference type="PROSITE" id="PS50234">
    <property type="entry name" value="VWFA"/>
    <property type="match status" value="1"/>
</dbReference>
<reference evidence="3 4" key="1">
    <citation type="submission" date="2018-04" db="EMBL/GenBank/DDBJ databases">
        <title>Genomic Encyclopedia of Archaeal and Bacterial Type Strains, Phase II (KMG-II): from individual species to whole genera.</title>
        <authorList>
            <person name="Goeker M."/>
        </authorList>
    </citation>
    <scope>NUCLEOTIDE SEQUENCE [LARGE SCALE GENOMIC DNA]</scope>
    <source>
        <strain evidence="3 4">DSM 5822</strain>
    </source>
</reference>
<evidence type="ECO:0000313" key="3">
    <source>
        <dbReference type="EMBL" id="PTQ90761.1"/>
    </source>
</evidence>
<dbReference type="RefSeq" id="WP_204509263.1">
    <property type="nucleotide sequence ID" value="NZ_QAON01000002.1"/>
</dbReference>
<sequence>MDMIRGQKLKISDMCPTQQLDVYLQLQSALTIDISCFGLDSQGKLSDERYMTFFNQPQSPCGGVTLVSAQAQQTHFRIDLSKLPNAIDKLVFTAAIDGQGTMSQLQMSHFAITTGQGCRFSFSGQDFAAERALMVAELYRKDGIWRVAAIGQGFNGGLAALVTHFGGQVADTPAPTKPHLTKRVQLEKRIEQEAPQLVNLVKKAQISLEKSGLSEHRAKVCLCLDISASMSELYNQGKIQAFVERILALACRFDDDGEVDVFLFGEKSHHAPTIDLRNYQHYIRHLTQQYRLEFGTDYAPAMKLIRRHYLEDDSERQYPIKSPAELPIYVMFVTDGATGNRKAAEKQMLYASYQPIFWQFMGIGRSGAFEFLEKLDDLTGRYVDNADFFSVKSPQELSDEQLFARLMNEYPKWLAQAQQKNLLHRG</sequence>
<keyword evidence="4" id="KW-1185">Reference proteome</keyword>
<dbReference type="SMART" id="SM00327">
    <property type="entry name" value="VWA"/>
    <property type="match status" value="1"/>
</dbReference>
<dbReference type="InterPro" id="IPR051324">
    <property type="entry name" value="Stress/Tellurium_Resist"/>
</dbReference>
<feature type="domain" description="VWFA" evidence="2">
    <location>
        <begin position="219"/>
        <end position="406"/>
    </location>
</feature>
<name>A0A2T5J2L6_9GAMM</name>
<dbReference type="Proteomes" id="UP000244223">
    <property type="component" value="Unassembled WGS sequence"/>
</dbReference>
<dbReference type="Pfam" id="PF10138">
    <property type="entry name" value="vWA-TerF-like"/>
    <property type="match status" value="1"/>
</dbReference>
<accession>A0A2T5J2L6</accession>
<dbReference type="GO" id="GO:0046690">
    <property type="term" value="P:response to tellurium ion"/>
    <property type="evidence" value="ECO:0007669"/>
    <property type="project" value="UniProtKB-KW"/>
</dbReference>
<dbReference type="CDD" id="cd06974">
    <property type="entry name" value="TerD_like"/>
    <property type="match status" value="1"/>
</dbReference>
<dbReference type="EMBL" id="QAON01000002">
    <property type="protein sequence ID" value="PTQ90761.1"/>
    <property type="molecule type" value="Genomic_DNA"/>
</dbReference>